<name>A0A1I2HM39_9BURK</name>
<accession>A0A1I2HM39</accession>
<evidence type="ECO:0000313" key="1">
    <source>
        <dbReference type="EMBL" id="SFF31194.1"/>
    </source>
</evidence>
<proteinExistence type="predicted"/>
<gene>
    <name evidence="1" type="ORF">SAMN04489711_12610</name>
</gene>
<keyword evidence="2" id="KW-1185">Reference proteome</keyword>
<dbReference type="EMBL" id="FONX01000026">
    <property type="protein sequence ID" value="SFF31194.1"/>
    <property type="molecule type" value="Genomic_DNA"/>
</dbReference>
<dbReference type="STRING" id="1177982.SAMN04489711_12610"/>
<protein>
    <submittedName>
        <fullName evidence="1">Uncharacterized protein</fullName>
    </submittedName>
</protein>
<sequence length="162" mass="17554">MGIGALAAYLPYAKGSNALQAALEHIENGAVPNEPPEYAQLMDKESRVQPKAAVLAGTYTNITKVNGVTYNAVIALQTGGKYEYALTVGTPRVYKLYKHSGEWWVSGRVLNIVFKEGDEFLAAPANRDHKTPAREHILAVTPDSITLQAHYGSPVVFNKAAQ</sequence>
<organism evidence="1 2">
    <name type="scientific">Paracidovorax wautersii</name>
    <dbReference type="NCBI Taxonomy" id="1177982"/>
    <lineage>
        <taxon>Bacteria</taxon>
        <taxon>Pseudomonadati</taxon>
        <taxon>Pseudomonadota</taxon>
        <taxon>Betaproteobacteria</taxon>
        <taxon>Burkholderiales</taxon>
        <taxon>Comamonadaceae</taxon>
        <taxon>Paracidovorax</taxon>
    </lineage>
</organism>
<reference evidence="2" key="1">
    <citation type="submission" date="2016-10" db="EMBL/GenBank/DDBJ databases">
        <authorList>
            <person name="Varghese N."/>
            <person name="Submissions S."/>
        </authorList>
    </citation>
    <scope>NUCLEOTIDE SEQUENCE [LARGE SCALE GENOMIC DNA]</scope>
    <source>
        <strain evidence="2">DSM 27981</strain>
    </source>
</reference>
<dbReference type="Proteomes" id="UP000199119">
    <property type="component" value="Unassembled WGS sequence"/>
</dbReference>
<dbReference type="AlphaFoldDB" id="A0A1I2HM39"/>
<evidence type="ECO:0000313" key="2">
    <source>
        <dbReference type="Proteomes" id="UP000199119"/>
    </source>
</evidence>